<evidence type="ECO:0000256" key="1">
    <source>
        <dbReference type="SAM" id="MobiDB-lite"/>
    </source>
</evidence>
<feature type="region of interest" description="Disordered" evidence="1">
    <location>
        <begin position="1"/>
        <end position="31"/>
    </location>
</feature>
<sequence>MRDTRSGVPAGAAVGSARTPARQAAAAGGVSYPGRPIGVGATYQQALQDEALPEAEHGGADLLWNRVGGQIPGRLPAACDLGEVPLQPPIHSSAAGRADLPRDQHDLFGRAEEVTELEALLTEFPVRLKFQSSGSALPPAQAQPEPHIDTAEPWTPAPARSRRQPARVKRDQRSVTSSVFSARSRRTARPHHRRPKPSFLAGVGEHFGRGDHFANLHPICSQKQGQAIQGLLTAVTCAYSPARRHGSLSIAAQNR</sequence>
<name>A0A1C4ZKF0_9ACTN</name>
<accession>A0A1C4ZKF0</accession>
<proteinExistence type="predicted"/>
<feature type="region of interest" description="Disordered" evidence="1">
    <location>
        <begin position="134"/>
        <end position="201"/>
    </location>
</feature>
<dbReference type="AlphaFoldDB" id="A0A1C4ZKF0"/>
<organism evidence="2 3">
    <name type="scientific">Micromonospora purpureochromogenes</name>
    <dbReference type="NCBI Taxonomy" id="47872"/>
    <lineage>
        <taxon>Bacteria</taxon>
        <taxon>Bacillati</taxon>
        <taxon>Actinomycetota</taxon>
        <taxon>Actinomycetes</taxon>
        <taxon>Micromonosporales</taxon>
        <taxon>Micromonosporaceae</taxon>
        <taxon>Micromonospora</taxon>
    </lineage>
</organism>
<dbReference type="EMBL" id="LT607410">
    <property type="protein sequence ID" value="SCF33550.1"/>
    <property type="molecule type" value="Genomic_DNA"/>
</dbReference>
<reference evidence="2 3" key="1">
    <citation type="submission" date="2016-06" db="EMBL/GenBank/DDBJ databases">
        <authorList>
            <person name="Kjaerup R.B."/>
            <person name="Dalgaard T.S."/>
            <person name="Juul-Madsen H.R."/>
        </authorList>
    </citation>
    <scope>NUCLEOTIDE SEQUENCE [LARGE SCALE GENOMIC DNA]</scope>
    <source>
        <strain evidence="2 3">DSM 43821</strain>
    </source>
</reference>
<gene>
    <name evidence="2" type="ORF">GA0074696_4557</name>
</gene>
<feature type="compositionally biased region" description="Basic residues" evidence="1">
    <location>
        <begin position="183"/>
        <end position="196"/>
    </location>
</feature>
<evidence type="ECO:0000313" key="2">
    <source>
        <dbReference type="EMBL" id="SCF33550.1"/>
    </source>
</evidence>
<evidence type="ECO:0000313" key="3">
    <source>
        <dbReference type="Proteomes" id="UP000198228"/>
    </source>
</evidence>
<protein>
    <submittedName>
        <fullName evidence="2">Uncharacterized protein</fullName>
    </submittedName>
</protein>
<feature type="compositionally biased region" description="Low complexity" evidence="1">
    <location>
        <begin position="1"/>
        <end position="27"/>
    </location>
</feature>
<dbReference type="Proteomes" id="UP000198228">
    <property type="component" value="Chromosome I"/>
</dbReference>